<protein>
    <submittedName>
        <fullName evidence="2">Uncharacterized protein</fullName>
    </submittedName>
</protein>
<name>A0ABQ6WA25_9EURO</name>
<dbReference type="Proteomes" id="UP000325395">
    <property type="component" value="Unassembled WGS sequence"/>
</dbReference>
<evidence type="ECO:0000256" key="1">
    <source>
        <dbReference type="SAM" id="Phobius"/>
    </source>
</evidence>
<proteinExistence type="predicted"/>
<gene>
    <name evidence="2" type="ORF">BDV36DRAFT_16565</name>
</gene>
<reference evidence="2 3" key="1">
    <citation type="submission" date="2019-04" db="EMBL/GenBank/DDBJ databases">
        <authorList>
            <consortium name="DOE Joint Genome Institute"/>
            <person name="Mondo S."/>
            <person name="Kjaerbolling I."/>
            <person name="Vesth T."/>
            <person name="Frisvad J.C."/>
            <person name="Nybo J.L."/>
            <person name="Theobald S."/>
            <person name="Kildgaard S."/>
            <person name="Isbrandt T."/>
            <person name="Kuo A."/>
            <person name="Sato A."/>
            <person name="Lyhne E.K."/>
            <person name="Kogle M.E."/>
            <person name="Wiebenga A."/>
            <person name="Kun R.S."/>
            <person name="Lubbers R.J."/>
            <person name="Makela M.R."/>
            <person name="Barry K."/>
            <person name="Chovatia M."/>
            <person name="Clum A."/>
            <person name="Daum C."/>
            <person name="Haridas S."/>
            <person name="He G."/>
            <person name="LaButti K."/>
            <person name="Lipzen A."/>
            <person name="Riley R."/>
            <person name="Salamov A."/>
            <person name="Simmons B.A."/>
            <person name="Magnuson J.K."/>
            <person name="Henrissat B."/>
            <person name="Mortensen U.H."/>
            <person name="Larsen T.O."/>
            <person name="Devries R.P."/>
            <person name="Grigoriev I.V."/>
            <person name="Machida M."/>
            <person name="Baker S.E."/>
            <person name="Andersen M.R."/>
            <person name="Cantor M.N."/>
            <person name="Hua S.X."/>
        </authorList>
    </citation>
    <scope>NUCLEOTIDE SEQUENCE [LARGE SCALE GENOMIC DNA]</scope>
    <source>
        <strain evidence="2 3">CBS 117616</strain>
    </source>
</reference>
<organism evidence="2 3">
    <name type="scientific">Aspergillus pseudocaelatus</name>
    <dbReference type="NCBI Taxonomy" id="1825620"/>
    <lineage>
        <taxon>Eukaryota</taxon>
        <taxon>Fungi</taxon>
        <taxon>Dikarya</taxon>
        <taxon>Ascomycota</taxon>
        <taxon>Pezizomycotina</taxon>
        <taxon>Eurotiomycetes</taxon>
        <taxon>Eurotiomycetidae</taxon>
        <taxon>Eurotiales</taxon>
        <taxon>Aspergillaceae</taxon>
        <taxon>Aspergillus</taxon>
        <taxon>Aspergillus subgen. Circumdati</taxon>
    </lineage>
</organism>
<evidence type="ECO:0000313" key="2">
    <source>
        <dbReference type="EMBL" id="KAE8414000.1"/>
    </source>
</evidence>
<dbReference type="EMBL" id="ML735794">
    <property type="protein sequence ID" value="KAE8414000.1"/>
    <property type="molecule type" value="Genomic_DNA"/>
</dbReference>
<keyword evidence="1" id="KW-1133">Transmembrane helix</keyword>
<evidence type="ECO:0000313" key="3">
    <source>
        <dbReference type="Proteomes" id="UP000325395"/>
    </source>
</evidence>
<keyword evidence="3" id="KW-1185">Reference proteome</keyword>
<sequence length="89" mass="10429">MKPMDNEIYRRQIPSRSWSSIKAYVALFTVQIVMLWLFFMPPFPTLLDSPLFVSVFSIMFFCVLCLLYNQAGRIVMGIAFAYSYVQRPD</sequence>
<accession>A0ABQ6WA25</accession>
<keyword evidence="1" id="KW-0812">Transmembrane</keyword>
<feature type="transmembrane region" description="Helical" evidence="1">
    <location>
        <begin position="51"/>
        <end position="68"/>
    </location>
</feature>
<keyword evidence="1" id="KW-0472">Membrane</keyword>
<feature type="transmembrane region" description="Helical" evidence="1">
    <location>
        <begin position="21"/>
        <end position="39"/>
    </location>
</feature>